<evidence type="ECO:0000256" key="1">
    <source>
        <dbReference type="SAM" id="Phobius"/>
    </source>
</evidence>
<keyword evidence="1" id="KW-0812">Transmembrane</keyword>
<evidence type="ECO:0000313" key="2">
    <source>
        <dbReference type="EMBL" id="KJK52674.1"/>
    </source>
</evidence>
<comment type="caution">
    <text evidence="2">The sequence shown here is derived from an EMBL/GenBank/DDBJ whole genome shotgun (WGS) entry which is preliminary data.</text>
</comment>
<evidence type="ECO:0000313" key="3">
    <source>
        <dbReference type="Proteomes" id="UP000033393"/>
    </source>
</evidence>
<keyword evidence="1" id="KW-1133">Transmembrane helix</keyword>
<keyword evidence="1" id="KW-0472">Membrane</keyword>
<feature type="transmembrane region" description="Helical" evidence="1">
    <location>
        <begin position="59"/>
        <end position="83"/>
    </location>
</feature>
<gene>
    <name evidence="2" type="ORF">UK23_03500</name>
</gene>
<keyword evidence="3" id="KW-1185">Reference proteome</keyword>
<dbReference type="Proteomes" id="UP000033393">
    <property type="component" value="Unassembled WGS sequence"/>
</dbReference>
<dbReference type="EMBL" id="JYJG01000010">
    <property type="protein sequence ID" value="KJK52674.1"/>
    <property type="molecule type" value="Genomic_DNA"/>
</dbReference>
<dbReference type="RefSeq" id="WP_045309870.1">
    <property type="nucleotide sequence ID" value="NZ_JYJG01000010.1"/>
</dbReference>
<protein>
    <submittedName>
        <fullName evidence="2">Uncharacterized protein</fullName>
    </submittedName>
</protein>
<sequence length="107" mass="12179">MKRPLVVTIAWVLWLALGLVIVLGSLYQDIRLANILIAIYGGVLLLFNRQLKRGRDRRLVLSVMGGIFCLALWPLLVVVPAIVLQYLPESRLWFNAQPRRTETLESP</sequence>
<name>A0A0F0HAF6_LENAE</name>
<feature type="transmembrane region" description="Helical" evidence="1">
    <location>
        <begin position="5"/>
        <end position="24"/>
    </location>
</feature>
<reference evidence="2 3" key="1">
    <citation type="submission" date="2015-02" db="EMBL/GenBank/DDBJ databases">
        <authorList>
            <person name="Ju K.-S."/>
            <person name="Doroghazi J.R."/>
            <person name="Metcalf W."/>
        </authorList>
    </citation>
    <scope>NUCLEOTIDE SEQUENCE [LARGE SCALE GENOMIC DNA]</scope>
    <source>
        <strain evidence="2 3">NRRL B-16140</strain>
    </source>
</reference>
<dbReference type="AlphaFoldDB" id="A0A0F0HAF6"/>
<dbReference type="PATRIC" id="fig|68170.10.peg.3876"/>
<accession>A0A0F0HAF6</accession>
<feature type="transmembrane region" description="Helical" evidence="1">
    <location>
        <begin position="30"/>
        <end position="47"/>
    </location>
</feature>
<organism evidence="2 3">
    <name type="scientific">Lentzea aerocolonigenes</name>
    <name type="common">Lechevalieria aerocolonigenes</name>
    <name type="synonym">Saccharothrix aerocolonigenes</name>
    <dbReference type="NCBI Taxonomy" id="68170"/>
    <lineage>
        <taxon>Bacteria</taxon>
        <taxon>Bacillati</taxon>
        <taxon>Actinomycetota</taxon>
        <taxon>Actinomycetes</taxon>
        <taxon>Pseudonocardiales</taxon>
        <taxon>Pseudonocardiaceae</taxon>
        <taxon>Lentzea</taxon>
    </lineage>
</organism>
<proteinExistence type="predicted"/>